<feature type="non-terminal residue" evidence="1">
    <location>
        <position position="27"/>
    </location>
</feature>
<proteinExistence type="predicted"/>
<dbReference type="STRING" id="645274.SAMN04487901_109108"/>
<dbReference type="EMBL" id="FNCQ01000009">
    <property type="protein sequence ID" value="SDG78757.1"/>
    <property type="molecule type" value="Genomic_DNA"/>
</dbReference>
<organism evidence="1 2">
    <name type="scientific">Prevotella communis</name>
    <dbReference type="NCBI Taxonomy" id="2913614"/>
    <lineage>
        <taxon>Bacteria</taxon>
        <taxon>Pseudomonadati</taxon>
        <taxon>Bacteroidota</taxon>
        <taxon>Bacteroidia</taxon>
        <taxon>Bacteroidales</taxon>
        <taxon>Prevotellaceae</taxon>
        <taxon>Prevotella</taxon>
    </lineage>
</organism>
<dbReference type="AlphaFoldDB" id="A0A1G7X3Q7"/>
<evidence type="ECO:0000313" key="1">
    <source>
        <dbReference type="EMBL" id="SDG78757.1"/>
    </source>
</evidence>
<gene>
    <name evidence="1" type="ORF">SAMN04487901_109108</name>
</gene>
<name>A0A1G7X3Q7_9BACT</name>
<accession>A0A1G7X3Q7</accession>
<reference evidence="2" key="1">
    <citation type="submission" date="2016-10" db="EMBL/GenBank/DDBJ databases">
        <authorList>
            <person name="Varghese N."/>
            <person name="Submissions S."/>
        </authorList>
    </citation>
    <scope>NUCLEOTIDE SEQUENCE [LARGE SCALE GENOMIC DNA]</scope>
    <source>
        <strain evidence="2">BP1-148</strain>
    </source>
</reference>
<sequence>MFLVLVIILFAKINIIVCISKRFNNLN</sequence>
<protein>
    <submittedName>
        <fullName evidence="1">Uncharacterized protein</fullName>
    </submittedName>
</protein>
<evidence type="ECO:0000313" key="2">
    <source>
        <dbReference type="Proteomes" id="UP000198779"/>
    </source>
</evidence>
<keyword evidence="2" id="KW-1185">Reference proteome</keyword>
<dbReference type="Proteomes" id="UP000198779">
    <property type="component" value="Unassembled WGS sequence"/>
</dbReference>